<feature type="compositionally biased region" description="Low complexity" evidence="1">
    <location>
        <begin position="16"/>
        <end position="31"/>
    </location>
</feature>
<keyword evidence="3" id="KW-1185">Reference proteome</keyword>
<name>A0ABY6I2P4_STRPE</name>
<accession>A0ABY6I2P4</accession>
<evidence type="ECO:0000313" key="2">
    <source>
        <dbReference type="EMBL" id="UYQ60259.1"/>
    </source>
</evidence>
<dbReference type="Proteomes" id="UP001163878">
    <property type="component" value="Chromosome"/>
</dbReference>
<protein>
    <recommendedName>
        <fullName evidence="4">DUF3618 domain-containing protein</fullName>
    </recommendedName>
</protein>
<reference evidence="2" key="1">
    <citation type="submission" date="2022-10" db="EMBL/GenBank/DDBJ databases">
        <title>Cytochrome P450 Catalyzes Benzene Ring Formation in the Biosynthesis of Trialkyl-Substituted Aromatic Polyketides.</title>
        <authorList>
            <person name="Zhao E."/>
            <person name="Ge H."/>
        </authorList>
    </citation>
    <scope>NUCLEOTIDE SEQUENCE</scope>
    <source>
        <strain evidence="2">NA0869</strain>
    </source>
</reference>
<feature type="compositionally biased region" description="Polar residues" evidence="1">
    <location>
        <begin position="218"/>
        <end position="230"/>
    </location>
</feature>
<feature type="compositionally biased region" description="Pro residues" evidence="1">
    <location>
        <begin position="237"/>
        <end position="246"/>
    </location>
</feature>
<feature type="region of interest" description="Disordered" evidence="1">
    <location>
        <begin position="86"/>
        <end position="107"/>
    </location>
</feature>
<organism evidence="2 3">
    <name type="scientific">Streptomyces peucetius</name>
    <dbReference type="NCBI Taxonomy" id="1950"/>
    <lineage>
        <taxon>Bacteria</taxon>
        <taxon>Bacillati</taxon>
        <taxon>Actinomycetota</taxon>
        <taxon>Actinomycetes</taxon>
        <taxon>Kitasatosporales</taxon>
        <taxon>Streptomycetaceae</taxon>
        <taxon>Streptomyces</taxon>
    </lineage>
</organism>
<proteinExistence type="predicted"/>
<feature type="region of interest" description="Disordered" evidence="1">
    <location>
        <begin position="1"/>
        <end position="38"/>
    </location>
</feature>
<gene>
    <name evidence="2" type="ORF">OGH68_01380</name>
</gene>
<evidence type="ECO:0000313" key="3">
    <source>
        <dbReference type="Proteomes" id="UP001163878"/>
    </source>
</evidence>
<dbReference type="RefSeq" id="WP_264241406.1">
    <property type="nucleotide sequence ID" value="NZ_CP107567.1"/>
</dbReference>
<dbReference type="EMBL" id="CP107567">
    <property type="protein sequence ID" value="UYQ60259.1"/>
    <property type="molecule type" value="Genomic_DNA"/>
</dbReference>
<sequence>MSDIDGPDRRDQNRTAAAAGAAQEKAAQGAEVVTEHASSVAGTAKQQAAGVAGEARSQARDLAGQVRGQLRDQAHSQTHSLAANLQRASDDLREMSGSARPDSAAANVVRRLADGGGRVASRLEDRGPEGLLSDLEDFARRRPGVFLAGAALAGFAVARAGKSVSAAGSDGGSRSPGAEPYGAERPAERLEPAGVGAGETRFESSSAGVGQPDPLGTYGQSQPPHHTSGSARGEPGPVAPHTPPTYPRSRDDGNPPVQGS</sequence>
<feature type="compositionally biased region" description="Basic and acidic residues" evidence="1">
    <location>
        <begin position="1"/>
        <end position="13"/>
    </location>
</feature>
<evidence type="ECO:0000256" key="1">
    <source>
        <dbReference type="SAM" id="MobiDB-lite"/>
    </source>
</evidence>
<evidence type="ECO:0008006" key="4">
    <source>
        <dbReference type="Google" id="ProtNLM"/>
    </source>
</evidence>
<feature type="region of interest" description="Disordered" evidence="1">
    <location>
        <begin position="161"/>
        <end position="260"/>
    </location>
</feature>